<organism evidence="1 2">
    <name type="scientific">Araneus ventricosus</name>
    <name type="common">Orbweaver spider</name>
    <name type="synonym">Epeira ventricosa</name>
    <dbReference type="NCBI Taxonomy" id="182803"/>
    <lineage>
        <taxon>Eukaryota</taxon>
        <taxon>Metazoa</taxon>
        <taxon>Ecdysozoa</taxon>
        <taxon>Arthropoda</taxon>
        <taxon>Chelicerata</taxon>
        <taxon>Arachnida</taxon>
        <taxon>Araneae</taxon>
        <taxon>Araneomorphae</taxon>
        <taxon>Entelegynae</taxon>
        <taxon>Araneoidea</taxon>
        <taxon>Araneidae</taxon>
        <taxon>Araneus</taxon>
    </lineage>
</organism>
<dbReference type="AlphaFoldDB" id="A0A4Y2VZ70"/>
<dbReference type="Proteomes" id="UP000499080">
    <property type="component" value="Unassembled WGS sequence"/>
</dbReference>
<dbReference type="EMBL" id="BGPR01053942">
    <property type="protein sequence ID" value="GBO30743.1"/>
    <property type="molecule type" value="Genomic_DNA"/>
</dbReference>
<protein>
    <submittedName>
        <fullName evidence="1">Uncharacterized protein</fullName>
    </submittedName>
</protein>
<accession>A0A4Y2VZ70</accession>
<name>A0A4Y2VZ70_ARAVE</name>
<comment type="caution">
    <text evidence="1">The sequence shown here is derived from an EMBL/GenBank/DDBJ whole genome shotgun (WGS) entry which is preliminary data.</text>
</comment>
<gene>
    <name evidence="1" type="ORF">AVEN_122269_1</name>
</gene>
<evidence type="ECO:0000313" key="2">
    <source>
        <dbReference type="Proteomes" id="UP000499080"/>
    </source>
</evidence>
<evidence type="ECO:0000313" key="1">
    <source>
        <dbReference type="EMBL" id="GBO30743.1"/>
    </source>
</evidence>
<reference evidence="1 2" key="1">
    <citation type="journal article" date="2019" name="Sci. Rep.">
        <title>Orb-weaving spider Araneus ventricosus genome elucidates the spidroin gene catalogue.</title>
        <authorList>
            <person name="Kono N."/>
            <person name="Nakamura H."/>
            <person name="Ohtoshi R."/>
            <person name="Moran D.A.P."/>
            <person name="Shinohara A."/>
            <person name="Yoshida Y."/>
            <person name="Fujiwara M."/>
            <person name="Mori M."/>
            <person name="Tomita M."/>
            <person name="Arakawa K."/>
        </authorList>
    </citation>
    <scope>NUCLEOTIDE SEQUENCE [LARGE SCALE GENOMIC DNA]</scope>
</reference>
<sequence length="117" mass="13191">MDLLLIIKKSDMEIVKKSKPPDLDVKKEIVGASYSIEDGDENLDEQNGRNLRDRSILFMPVEFDNFVPFEVDLTFPGTGSSNGISCAEKPRICTENKCLKEPLVNWLVGWLVGWVGF</sequence>
<keyword evidence="2" id="KW-1185">Reference proteome</keyword>
<proteinExistence type="predicted"/>